<proteinExistence type="predicted"/>
<organism evidence="2 3">
    <name type="scientific">Pseudomonas lundensis</name>
    <dbReference type="NCBI Taxonomy" id="86185"/>
    <lineage>
        <taxon>Bacteria</taxon>
        <taxon>Pseudomonadati</taxon>
        <taxon>Pseudomonadota</taxon>
        <taxon>Gammaproteobacteria</taxon>
        <taxon>Pseudomonadales</taxon>
        <taxon>Pseudomonadaceae</taxon>
        <taxon>Pseudomonas</taxon>
    </lineage>
</organism>
<sequence>MLTPDTLPRDLPWQGNAYLLLDGISVQNLRVRLHEWFGAPDFQLLYASTPLASCNLVSPCLITLDGPQMPGLRPYFSHIAEEWGYLIFSRASAFEVICHLRALLNAQYPHGPNVWLRVADPAVMHALLTHAAATQCTHVFGPMEQVVLPDAISNKWHHHVRSGDTPQPLTAQPYALCERQVALLDEVRLRATWRSLHEHVQEEFPNLPIGQDAQTRWEWIRQVTEDAYALGFNSEHDICLYANVQVLLGDDALESHPDIAGLLTRPSSLTPTQRITQAAEQALARSGYVEEPKA</sequence>
<dbReference type="EMBL" id="NQKI01000002">
    <property type="protein sequence ID" value="OZY60997.1"/>
    <property type="molecule type" value="Genomic_DNA"/>
</dbReference>
<gene>
    <name evidence="2" type="ORF">CJF39_01780</name>
</gene>
<dbReference type="Pfam" id="PF13503">
    <property type="entry name" value="DUF4123"/>
    <property type="match status" value="1"/>
</dbReference>
<feature type="domain" description="DUF4123" evidence="1">
    <location>
        <begin position="18"/>
        <end position="135"/>
    </location>
</feature>
<accession>A0A266NGG3</accession>
<name>A0A266NGG3_9PSED</name>
<comment type="caution">
    <text evidence="2">The sequence shown here is derived from an EMBL/GenBank/DDBJ whole genome shotgun (WGS) entry which is preliminary data.</text>
</comment>
<dbReference type="OrthoDB" id="6353266at2"/>
<protein>
    <recommendedName>
        <fullName evidence="1">DUF4123 domain-containing protein</fullName>
    </recommendedName>
</protein>
<dbReference type="RefSeq" id="WP_094991889.1">
    <property type="nucleotide sequence ID" value="NZ_NQKI01000002.1"/>
</dbReference>
<dbReference type="Proteomes" id="UP000215788">
    <property type="component" value="Unassembled WGS sequence"/>
</dbReference>
<reference evidence="2 3" key="1">
    <citation type="submission" date="2017-08" db="EMBL/GenBank/DDBJ databases">
        <title>Genomic and metabolic characterisation of spoilage-associated Pseudomonas species.</title>
        <authorList>
            <person name="Stanborough T."/>
            <person name="Fegan N."/>
            <person name="Powell S.M."/>
            <person name="Singh T."/>
            <person name="Tamplin M.L."/>
            <person name="Chandry P.S."/>
        </authorList>
    </citation>
    <scope>NUCLEOTIDE SEQUENCE [LARGE SCALE GENOMIC DNA]</scope>
    <source>
        <strain evidence="2 3">L1802</strain>
    </source>
</reference>
<evidence type="ECO:0000259" key="1">
    <source>
        <dbReference type="Pfam" id="PF13503"/>
    </source>
</evidence>
<dbReference type="InterPro" id="IPR025391">
    <property type="entry name" value="DUF4123"/>
</dbReference>
<evidence type="ECO:0000313" key="3">
    <source>
        <dbReference type="Proteomes" id="UP000215788"/>
    </source>
</evidence>
<evidence type="ECO:0000313" key="2">
    <source>
        <dbReference type="EMBL" id="OZY60997.1"/>
    </source>
</evidence>
<dbReference type="AlphaFoldDB" id="A0A266NGG3"/>